<feature type="transmembrane region" description="Helical" evidence="1">
    <location>
        <begin position="12"/>
        <end position="35"/>
    </location>
</feature>
<evidence type="ECO:0000313" key="2">
    <source>
        <dbReference type="EMBL" id="MFC5863089.1"/>
    </source>
</evidence>
<dbReference type="Proteomes" id="UP001596091">
    <property type="component" value="Unassembled WGS sequence"/>
</dbReference>
<dbReference type="Pfam" id="PF04238">
    <property type="entry name" value="DUF420"/>
    <property type="match status" value="1"/>
</dbReference>
<keyword evidence="3" id="KW-1185">Reference proteome</keyword>
<reference evidence="3" key="1">
    <citation type="journal article" date="2019" name="Int. J. Syst. Evol. Microbiol.">
        <title>The Global Catalogue of Microorganisms (GCM) 10K type strain sequencing project: providing services to taxonomists for standard genome sequencing and annotation.</title>
        <authorList>
            <consortium name="The Broad Institute Genomics Platform"/>
            <consortium name="The Broad Institute Genome Sequencing Center for Infectious Disease"/>
            <person name="Wu L."/>
            <person name="Ma J."/>
        </authorList>
    </citation>
    <scope>NUCLEOTIDE SEQUENCE [LARGE SCALE GENOMIC DNA]</scope>
    <source>
        <strain evidence="3">JCM 4087</strain>
    </source>
</reference>
<protein>
    <submittedName>
        <fullName evidence="2">DUF420 domain-containing protein</fullName>
    </submittedName>
</protein>
<feature type="transmembrane region" description="Helical" evidence="1">
    <location>
        <begin position="84"/>
        <end position="100"/>
    </location>
</feature>
<organism evidence="2 3">
    <name type="scientific">Acidicapsa dinghuensis</name>
    <dbReference type="NCBI Taxonomy" id="2218256"/>
    <lineage>
        <taxon>Bacteria</taxon>
        <taxon>Pseudomonadati</taxon>
        <taxon>Acidobacteriota</taxon>
        <taxon>Terriglobia</taxon>
        <taxon>Terriglobales</taxon>
        <taxon>Acidobacteriaceae</taxon>
        <taxon>Acidicapsa</taxon>
    </lineage>
</organism>
<keyword evidence="1" id="KW-0812">Transmembrane</keyword>
<name>A0ABW1EFI9_9BACT</name>
<dbReference type="RefSeq" id="WP_263339480.1">
    <property type="nucleotide sequence ID" value="NZ_JAGSYH010000005.1"/>
</dbReference>
<dbReference type="PANTHER" id="PTHR37692">
    <property type="entry name" value="HYPOTHETICAL MEMBRANE SPANNING PROTEIN"/>
    <property type="match status" value="1"/>
</dbReference>
<evidence type="ECO:0000256" key="1">
    <source>
        <dbReference type="SAM" id="Phobius"/>
    </source>
</evidence>
<dbReference type="InterPro" id="IPR007352">
    <property type="entry name" value="DUF420"/>
</dbReference>
<dbReference type="EMBL" id="JBHSPH010000003">
    <property type="protein sequence ID" value="MFC5863089.1"/>
    <property type="molecule type" value="Genomic_DNA"/>
</dbReference>
<keyword evidence="1" id="KW-0472">Membrane</keyword>
<comment type="caution">
    <text evidence="2">The sequence shown here is derived from an EMBL/GenBank/DDBJ whole genome shotgun (WGS) entry which is preliminary data.</text>
</comment>
<keyword evidence="1" id="KW-1133">Transmembrane helix</keyword>
<feature type="transmembrane region" description="Helical" evidence="1">
    <location>
        <begin position="55"/>
        <end position="72"/>
    </location>
</feature>
<accession>A0ABW1EFI9</accession>
<feature type="transmembrane region" description="Helical" evidence="1">
    <location>
        <begin position="156"/>
        <end position="178"/>
    </location>
</feature>
<feature type="transmembrane region" description="Helical" evidence="1">
    <location>
        <begin position="120"/>
        <end position="144"/>
    </location>
</feature>
<proteinExistence type="predicted"/>
<dbReference type="PANTHER" id="PTHR37692:SF1">
    <property type="entry name" value="DUF420 DOMAIN-CONTAINING PROTEIN"/>
    <property type="match status" value="1"/>
</dbReference>
<evidence type="ECO:0000313" key="3">
    <source>
        <dbReference type="Proteomes" id="UP001596091"/>
    </source>
</evidence>
<sequence length="183" mass="20383">MTTKTLPQSSGTRPYIAGILLISLVATLFLFWLIYVHPASDAASVRLTFLPALNAFLNGLCACALLVGFTFIRMRRIAAHRASMITAFVFSSLFLVSYITHHALHGDVRYPVGAAFRTLYLWLLGTHIVLATVCLPLILITFFFSLTGRFPLHKKIARWTFPIWLYVSVTGVITYVMLATAKA</sequence>
<gene>
    <name evidence="2" type="ORF">ACFPT7_12355</name>
</gene>